<comment type="caution">
    <text evidence="3">The sequence shown here is derived from an EMBL/GenBank/DDBJ whole genome shotgun (WGS) entry which is preliminary data.</text>
</comment>
<evidence type="ECO:0000256" key="1">
    <source>
        <dbReference type="SAM" id="Phobius"/>
    </source>
</evidence>
<feature type="domain" description="AB hydrolase-1" evidence="2">
    <location>
        <begin position="81"/>
        <end position="260"/>
    </location>
</feature>
<evidence type="ECO:0000313" key="3">
    <source>
        <dbReference type="EMBL" id="MPL81365.1"/>
    </source>
</evidence>
<dbReference type="InterPro" id="IPR029058">
    <property type="entry name" value="AB_hydrolase_fold"/>
</dbReference>
<protein>
    <recommendedName>
        <fullName evidence="2">AB hydrolase-1 domain-containing protein</fullName>
    </recommendedName>
</protein>
<keyword evidence="1" id="KW-1133">Transmembrane helix</keyword>
<accession>A0A644URJ6</accession>
<keyword evidence="1" id="KW-0812">Transmembrane</keyword>
<dbReference type="Pfam" id="PF12697">
    <property type="entry name" value="Abhydrolase_6"/>
    <property type="match status" value="1"/>
</dbReference>
<dbReference type="Gene3D" id="3.40.50.1820">
    <property type="entry name" value="alpha/beta hydrolase"/>
    <property type="match status" value="1"/>
</dbReference>
<reference evidence="3" key="1">
    <citation type="submission" date="2019-08" db="EMBL/GenBank/DDBJ databases">
        <authorList>
            <person name="Kucharzyk K."/>
            <person name="Murdoch R.W."/>
            <person name="Higgins S."/>
            <person name="Loffler F."/>
        </authorList>
    </citation>
    <scope>NUCLEOTIDE SEQUENCE</scope>
</reference>
<gene>
    <name evidence="3" type="ORF">SDC9_27282</name>
</gene>
<dbReference type="InterPro" id="IPR000073">
    <property type="entry name" value="AB_hydrolase_1"/>
</dbReference>
<dbReference type="PANTHER" id="PTHR37946:SF1">
    <property type="entry name" value="SLL1969 PROTEIN"/>
    <property type="match status" value="1"/>
</dbReference>
<sequence>MYLMLLLPPLYIASYTYIIYHYEACNADSVPPPPKGPWALTLGIAQSFCGMLMALLASLAHPFMRGRGIIRNTSAKLRPPVILVHGTYHNTGAWLLYRFWLAKAGYARVYCPSYRVPLGNISQGDGPAFLAGVIEKAVSDVERLWPGEKPLLVGHSAGGLLLRLWLCGQGAEQRLRGAITLATPHQGTRMARIAFWTPGHLHSAFSFRSPFLTSLEQAERPSEIPCTAIYSRTDNIIVPEQGMLPPKMLGWNVRATTVPASHLWLLWHKTVCRQVIEELESIISSTDPRS</sequence>
<feature type="transmembrane region" description="Helical" evidence="1">
    <location>
        <begin position="38"/>
        <end position="60"/>
    </location>
</feature>
<keyword evidence="1" id="KW-0472">Membrane</keyword>
<dbReference type="PANTHER" id="PTHR37946">
    <property type="entry name" value="SLL1969 PROTEIN"/>
    <property type="match status" value="1"/>
</dbReference>
<dbReference type="AlphaFoldDB" id="A0A644URJ6"/>
<dbReference type="SUPFAM" id="SSF53474">
    <property type="entry name" value="alpha/beta-Hydrolases"/>
    <property type="match status" value="1"/>
</dbReference>
<evidence type="ECO:0000259" key="2">
    <source>
        <dbReference type="Pfam" id="PF12697"/>
    </source>
</evidence>
<name>A0A644URJ6_9ZZZZ</name>
<organism evidence="3">
    <name type="scientific">bioreactor metagenome</name>
    <dbReference type="NCBI Taxonomy" id="1076179"/>
    <lineage>
        <taxon>unclassified sequences</taxon>
        <taxon>metagenomes</taxon>
        <taxon>ecological metagenomes</taxon>
    </lineage>
</organism>
<proteinExistence type="predicted"/>
<dbReference type="EMBL" id="VSSQ01000149">
    <property type="protein sequence ID" value="MPL81365.1"/>
    <property type="molecule type" value="Genomic_DNA"/>
</dbReference>